<reference evidence="2 3" key="1">
    <citation type="submission" date="2016-03" db="EMBL/GenBank/DDBJ databases">
        <title>Spore heat resistance.</title>
        <authorList>
            <person name="Boekhorst J."/>
            <person name="Berendsen E.M."/>
            <person name="Wells-Bennik M.H."/>
            <person name="Kuipers O.P."/>
        </authorList>
    </citation>
    <scope>NUCLEOTIDE SEQUENCE [LARGE SCALE GENOMIC DNA]</scope>
    <source>
        <strain evidence="2 3">GS8</strain>
    </source>
</reference>
<dbReference type="EMBL" id="LUCS01000027">
    <property type="protein sequence ID" value="KAF6510977.1"/>
    <property type="molecule type" value="Genomic_DNA"/>
</dbReference>
<keyword evidence="1" id="KW-0812">Transmembrane</keyword>
<proteinExistence type="predicted"/>
<gene>
    <name evidence="2" type="ORF">GS8_1648</name>
</gene>
<keyword evidence="3" id="KW-1185">Reference proteome</keyword>
<accession>A0ABQ7HFI2</accession>
<organism evidence="2 3">
    <name type="scientific">Geobacillus stearothermophilus</name>
    <name type="common">Bacillus stearothermophilus</name>
    <dbReference type="NCBI Taxonomy" id="1422"/>
    <lineage>
        <taxon>Bacteria</taxon>
        <taxon>Bacillati</taxon>
        <taxon>Bacillota</taxon>
        <taxon>Bacilli</taxon>
        <taxon>Bacillales</taxon>
        <taxon>Anoxybacillaceae</taxon>
        <taxon>Geobacillus</taxon>
    </lineage>
</organism>
<keyword evidence="1" id="KW-0472">Membrane</keyword>
<protein>
    <submittedName>
        <fullName evidence="2">Nitrate/nitrite transporter</fullName>
    </submittedName>
</protein>
<sequence>MNKQKALLPITTFAMLFSFVVWAVFSPLASTFQQMYGLTST</sequence>
<comment type="caution">
    <text evidence="2">The sequence shown here is derived from an EMBL/GenBank/DDBJ whole genome shotgun (WGS) entry which is preliminary data.</text>
</comment>
<name>A0ABQ7HFI2_GEOSE</name>
<evidence type="ECO:0000313" key="2">
    <source>
        <dbReference type="EMBL" id="KAF6510977.1"/>
    </source>
</evidence>
<evidence type="ECO:0000313" key="3">
    <source>
        <dbReference type="Proteomes" id="UP000773850"/>
    </source>
</evidence>
<evidence type="ECO:0000256" key="1">
    <source>
        <dbReference type="SAM" id="Phobius"/>
    </source>
</evidence>
<keyword evidence="1" id="KW-1133">Transmembrane helix</keyword>
<feature type="transmembrane region" description="Helical" evidence="1">
    <location>
        <begin position="6"/>
        <end position="25"/>
    </location>
</feature>
<dbReference type="Proteomes" id="UP000773850">
    <property type="component" value="Unassembled WGS sequence"/>
</dbReference>